<dbReference type="RefSeq" id="WP_184102070.1">
    <property type="nucleotide sequence ID" value="NZ_JACHHN010000006.1"/>
</dbReference>
<name>A0A840RJK6_9NEIS</name>
<evidence type="ECO:0000313" key="3">
    <source>
        <dbReference type="Proteomes" id="UP000543030"/>
    </source>
</evidence>
<proteinExistence type="predicted"/>
<reference evidence="2 3" key="1">
    <citation type="submission" date="2020-08" db="EMBL/GenBank/DDBJ databases">
        <title>Genomic Encyclopedia of Type Strains, Phase IV (KMG-IV): sequencing the most valuable type-strain genomes for metagenomic binning, comparative biology and taxonomic classification.</title>
        <authorList>
            <person name="Goeker M."/>
        </authorList>
    </citation>
    <scope>NUCLEOTIDE SEQUENCE [LARGE SCALE GENOMIC DNA]</scope>
    <source>
        <strain evidence="2 3">DSM 18233</strain>
    </source>
</reference>
<feature type="coiled-coil region" evidence="1">
    <location>
        <begin position="19"/>
        <end position="53"/>
    </location>
</feature>
<gene>
    <name evidence="2" type="ORF">HNQ50_003144</name>
</gene>
<dbReference type="PANTHER" id="PTHR36508">
    <property type="entry name" value="PROTEIN SLYX"/>
    <property type="match status" value="1"/>
</dbReference>
<organism evidence="2 3">
    <name type="scientific">Silvimonas terrae</name>
    <dbReference type="NCBI Taxonomy" id="300266"/>
    <lineage>
        <taxon>Bacteria</taxon>
        <taxon>Pseudomonadati</taxon>
        <taxon>Pseudomonadota</taxon>
        <taxon>Betaproteobacteria</taxon>
        <taxon>Neisseriales</taxon>
        <taxon>Chitinibacteraceae</taxon>
        <taxon>Silvimonas</taxon>
    </lineage>
</organism>
<evidence type="ECO:0000313" key="2">
    <source>
        <dbReference type="EMBL" id="MBB5192403.1"/>
    </source>
</evidence>
<dbReference type="PANTHER" id="PTHR36508:SF1">
    <property type="entry name" value="PROTEIN SLYX"/>
    <property type="match status" value="1"/>
</dbReference>
<dbReference type="EMBL" id="JACHHN010000006">
    <property type="protein sequence ID" value="MBB5192403.1"/>
    <property type="molecule type" value="Genomic_DNA"/>
</dbReference>
<protein>
    <submittedName>
        <fullName evidence="2">SlyX protein</fullName>
    </submittedName>
</protein>
<dbReference type="Gene3D" id="1.20.5.300">
    <property type="match status" value="1"/>
</dbReference>
<evidence type="ECO:0000256" key="1">
    <source>
        <dbReference type="SAM" id="Coils"/>
    </source>
</evidence>
<dbReference type="InterPro" id="IPR007236">
    <property type="entry name" value="SlyX"/>
</dbReference>
<comment type="caution">
    <text evidence="2">The sequence shown here is derived from an EMBL/GenBank/DDBJ whole genome shotgun (WGS) entry which is preliminary data.</text>
</comment>
<dbReference type="Proteomes" id="UP000543030">
    <property type="component" value="Unassembled WGS sequence"/>
</dbReference>
<dbReference type="Pfam" id="PF04102">
    <property type="entry name" value="SlyX"/>
    <property type="match status" value="1"/>
</dbReference>
<keyword evidence="1" id="KW-0175">Coiled coil</keyword>
<accession>A0A840RJK6</accession>
<keyword evidence="3" id="KW-1185">Reference proteome</keyword>
<sequence>MESRITELEIKVALQDDLLDALNRVVAEQSLQISRLQQELMILAGNVRTLEADSGRSSSLRDEIPPHY</sequence>
<dbReference type="AlphaFoldDB" id="A0A840RJK6"/>